<reference evidence="1 2" key="1">
    <citation type="submission" date="2019-06" db="EMBL/GenBank/DDBJ databases">
        <title>Whole genome shotgun sequence of Flavobacterium flevense NBRC 14960.</title>
        <authorList>
            <person name="Hosoyama A."/>
            <person name="Uohara A."/>
            <person name="Ohji S."/>
            <person name="Ichikawa N."/>
        </authorList>
    </citation>
    <scope>NUCLEOTIDE SEQUENCE [LARGE SCALE GENOMIC DNA]</scope>
    <source>
        <strain evidence="1 2">NBRC 14960</strain>
    </source>
</reference>
<sequence>METINPLSHFFSAIENDFRISITHIGIYAALLQFRTDKGFINPIEAYSYEIMPIAKISAPYTYHKCVKELSEYGYIRYEPSFKNNQRSKIYFQ</sequence>
<accession>A0A4Y4B2J9</accession>
<dbReference type="STRING" id="983.SAMN05443543_103389"/>
<evidence type="ECO:0008006" key="3">
    <source>
        <dbReference type="Google" id="ProtNLM"/>
    </source>
</evidence>
<keyword evidence="2" id="KW-1185">Reference proteome</keyword>
<name>A0A4Y4B2J9_9FLAO</name>
<gene>
    <name evidence="1" type="ORF">FFL01_33380</name>
</gene>
<evidence type="ECO:0000313" key="2">
    <source>
        <dbReference type="Proteomes" id="UP000316775"/>
    </source>
</evidence>
<dbReference type="Proteomes" id="UP000316775">
    <property type="component" value="Unassembled WGS sequence"/>
</dbReference>
<dbReference type="EMBL" id="BJNP01000071">
    <property type="protein sequence ID" value="GEC73799.1"/>
    <property type="molecule type" value="Genomic_DNA"/>
</dbReference>
<organism evidence="1 2">
    <name type="scientific">Flavobacterium flevense</name>
    <dbReference type="NCBI Taxonomy" id="983"/>
    <lineage>
        <taxon>Bacteria</taxon>
        <taxon>Pseudomonadati</taxon>
        <taxon>Bacteroidota</taxon>
        <taxon>Flavobacteriia</taxon>
        <taxon>Flavobacteriales</taxon>
        <taxon>Flavobacteriaceae</taxon>
        <taxon>Flavobacterium</taxon>
    </lineage>
</organism>
<dbReference type="OrthoDB" id="1442826at2"/>
<proteinExistence type="predicted"/>
<comment type="caution">
    <text evidence="1">The sequence shown here is derived from an EMBL/GenBank/DDBJ whole genome shotgun (WGS) entry which is preliminary data.</text>
</comment>
<protein>
    <recommendedName>
        <fullName evidence="3">Transcriptional regulator</fullName>
    </recommendedName>
</protein>
<evidence type="ECO:0000313" key="1">
    <source>
        <dbReference type="EMBL" id="GEC73799.1"/>
    </source>
</evidence>
<dbReference type="AlphaFoldDB" id="A0A4Y4B2J9"/>
<dbReference type="RefSeq" id="WP_073243781.1">
    <property type="nucleotide sequence ID" value="NZ_BJNP01000071.1"/>
</dbReference>